<name>A0A417Y6W6_9ACTN</name>
<dbReference type="InterPro" id="IPR036390">
    <property type="entry name" value="WH_DNA-bd_sf"/>
</dbReference>
<dbReference type="GO" id="GO:0003677">
    <property type="term" value="F:DNA binding"/>
    <property type="evidence" value="ECO:0007669"/>
    <property type="project" value="UniProtKB-KW"/>
</dbReference>
<evidence type="ECO:0000313" key="7">
    <source>
        <dbReference type="Proteomes" id="UP000283644"/>
    </source>
</evidence>
<dbReference type="Proteomes" id="UP000283644">
    <property type="component" value="Unassembled WGS sequence"/>
</dbReference>
<dbReference type="PROSITE" id="PS51077">
    <property type="entry name" value="HTH_ICLR"/>
    <property type="match status" value="1"/>
</dbReference>
<dbReference type="EMBL" id="QXGH01000010">
    <property type="protein sequence ID" value="RHW28430.1"/>
    <property type="molecule type" value="Genomic_DNA"/>
</dbReference>
<comment type="caution">
    <text evidence="6">The sequence shown here is derived from an EMBL/GenBank/DDBJ whole genome shotgun (WGS) entry which is preliminary data.</text>
</comment>
<dbReference type="Pfam" id="PF01614">
    <property type="entry name" value="IclR_C"/>
    <property type="match status" value="1"/>
</dbReference>
<dbReference type="SUPFAM" id="SSF55781">
    <property type="entry name" value="GAF domain-like"/>
    <property type="match status" value="1"/>
</dbReference>
<keyword evidence="1" id="KW-0805">Transcription regulation</keyword>
<dbReference type="InterPro" id="IPR036388">
    <property type="entry name" value="WH-like_DNA-bd_sf"/>
</dbReference>
<keyword evidence="3" id="KW-0804">Transcription</keyword>
<dbReference type="SMART" id="SM00346">
    <property type="entry name" value="HTH_ICLR"/>
    <property type="match status" value="1"/>
</dbReference>
<dbReference type="PROSITE" id="PS51078">
    <property type="entry name" value="ICLR_ED"/>
    <property type="match status" value="1"/>
</dbReference>
<dbReference type="GO" id="GO:0045892">
    <property type="term" value="P:negative regulation of DNA-templated transcription"/>
    <property type="evidence" value="ECO:0007669"/>
    <property type="project" value="TreeGrafter"/>
</dbReference>
<dbReference type="PANTHER" id="PTHR30136:SF24">
    <property type="entry name" value="HTH-TYPE TRANSCRIPTIONAL REPRESSOR ALLR"/>
    <property type="match status" value="1"/>
</dbReference>
<sequence length="258" mass="27742">MRQTERRIASVSKAFDALTYIAGSEVAVSARDLSQRMGQPLATTYHLLNTLVLEGAILKGPDRRYRLGPRIGYLGAAYLDQGEPTDALVGPLRELAAETGETAYLSVWRHDEIAVVATAEGSHAVRVAQVSPGTCGHAHARASGKLLLAHASASARRRYLDTHELEPMTPNTITNLDDLNRELAVILDRGYSTDHEEFVIDVSCVAAPIMVAGHTLGALTVSCPTARFVEHEQSLTQAVKVAANRAGRALDSTGHREA</sequence>
<dbReference type="Gene3D" id="1.10.10.10">
    <property type="entry name" value="Winged helix-like DNA-binding domain superfamily/Winged helix DNA-binding domain"/>
    <property type="match status" value="1"/>
</dbReference>
<dbReference type="SUPFAM" id="SSF46785">
    <property type="entry name" value="Winged helix' DNA-binding domain"/>
    <property type="match status" value="1"/>
</dbReference>
<dbReference type="InterPro" id="IPR005471">
    <property type="entry name" value="Tscrpt_reg_IclR_N"/>
</dbReference>
<dbReference type="PANTHER" id="PTHR30136">
    <property type="entry name" value="HELIX-TURN-HELIX TRANSCRIPTIONAL REGULATOR, ICLR FAMILY"/>
    <property type="match status" value="1"/>
</dbReference>
<feature type="domain" description="IclR-ED" evidence="5">
    <location>
        <begin position="70"/>
        <end position="255"/>
    </location>
</feature>
<keyword evidence="7" id="KW-1185">Reference proteome</keyword>
<reference evidence="6 7" key="1">
    <citation type="submission" date="2018-09" db="EMBL/GenBank/DDBJ databases">
        <title>Genome sequencing of Nocardioides immobilis CCTCC AB 2017083 for comparison to Nocardioides silvaticus.</title>
        <authorList>
            <person name="Li C."/>
            <person name="Wang G."/>
        </authorList>
    </citation>
    <scope>NUCLEOTIDE SEQUENCE [LARGE SCALE GENOMIC DNA]</scope>
    <source>
        <strain evidence="6 7">CCTCC AB 2017083</strain>
    </source>
</reference>
<dbReference type="Pfam" id="PF09339">
    <property type="entry name" value="HTH_IclR"/>
    <property type="match status" value="1"/>
</dbReference>
<evidence type="ECO:0000259" key="5">
    <source>
        <dbReference type="PROSITE" id="PS51078"/>
    </source>
</evidence>
<dbReference type="GO" id="GO:0003700">
    <property type="term" value="F:DNA-binding transcription factor activity"/>
    <property type="evidence" value="ECO:0007669"/>
    <property type="project" value="TreeGrafter"/>
</dbReference>
<gene>
    <name evidence="6" type="ORF">D0Z08_05605</name>
</gene>
<evidence type="ECO:0000259" key="4">
    <source>
        <dbReference type="PROSITE" id="PS51077"/>
    </source>
</evidence>
<dbReference type="InterPro" id="IPR014757">
    <property type="entry name" value="Tscrpt_reg_IclR_C"/>
</dbReference>
<feature type="domain" description="HTH iclR-type" evidence="4">
    <location>
        <begin position="8"/>
        <end position="69"/>
    </location>
</feature>
<dbReference type="AlphaFoldDB" id="A0A417Y6W6"/>
<dbReference type="InterPro" id="IPR050707">
    <property type="entry name" value="HTH_MetabolicPath_Reg"/>
</dbReference>
<protein>
    <submittedName>
        <fullName evidence="6">IclR family transcriptional regulator</fullName>
    </submittedName>
</protein>
<accession>A0A417Y6W6</accession>
<dbReference type="InterPro" id="IPR029016">
    <property type="entry name" value="GAF-like_dom_sf"/>
</dbReference>
<evidence type="ECO:0000313" key="6">
    <source>
        <dbReference type="EMBL" id="RHW28430.1"/>
    </source>
</evidence>
<organism evidence="6 7">
    <name type="scientific">Nocardioides immobilis</name>
    <dbReference type="NCBI Taxonomy" id="2049295"/>
    <lineage>
        <taxon>Bacteria</taxon>
        <taxon>Bacillati</taxon>
        <taxon>Actinomycetota</taxon>
        <taxon>Actinomycetes</taxon>
        <taxon>Propionibacteriales</taxon>
        <taxon>Nocardioidaceae</taxon>
        <taxon>Nocardioides</taxon>
    </lineage>
</organism>
<dbReference type="Gene3D" id="3.30.450.40">
    <property type="match status" value="1"/>
</dbReference>
<evidence type="ECO:0000256" key="2">
    <source>
        <dbReference type="ARBA" id="ARBA00023125"/>
    </source>
</evidence>
<evidence type="ECO:0000256" key="3">
    <source>
        <dbReference type="ARBA" id="ARBA00023163"/>
    </source>
</evidence>
<evidence type="ECO:0000256" key="1">
    <source>
        <dbReference type="ARBA" id="ARBA00023015"/>
    </source>
</evidence>
<proteinExistence type="predicted"/>
<keyword evidence="2" id="KW-0238">DNA-binding</keyword>